<gene>
    <name evidence="1" type="ORF">INT46_001260</name>
</gene>
<evidence type="ECO:0000313" key="2">
    <source>
        <dbReference type="Proteomes" id="UP000650833"/>
    </source>
</evidence>
<dbReference type="Proteomes" id="UP000650833">
    <property type="component" value="Unassembled WGS sequence"/>
</dbReference>
<organism evidence="1 2">
    <name type="scientific">Mucor plumbeus</name>
    <dbReference type="NCBI Taxonomy" id="97098"/>
    <lineage>
        <taxon>Eukaryota</taxon>
        <taxon>Fungi</taxon>
        <taxon>Fungi incertae sedis</taxon>
        <taxon>Mucoromycota</taxon>
        <taxon>Mucoromycotina</taxon>
        <taxon>Mucoromycetes</taxon>
        <taxon>Mucorales</taxon>
        <taxon>Mucorineae</taxon>
        <taxon>Mucoraceae</taxon>
        <taxon>Mucor</taxon>
    </lineage>
</organism>
<proteinExistence type="predicted"/>
<sequence>MFASPILPTAPKSLPAGIFNCGVDTLFTFGIICTIFPFENADESVACACRCGTGGFGGKAVVAAAAAAAAAADADAADADAADADADAADAADAAGPLSV</sequence>
<accession>A0A8H7QTA5</accession>
<comment type="caution">
    <text evidence="1">The sequence shown here is derived from an EMBL/GenBank/DDBJ whole genome shotgun (WGS) entry which is preliminary data.</text>
</comment>
<name>A0A8H7QTA5_9FUNG</name>
<dbReference type="EMBL" id="JAEPRC010000433">
    <property type="protein sequence ID" value="KAG2197353.1"/>
    <property type="molecule type" value="Genomic_DNA"/>
</dbReference>
<protein>
    <submittedName>
        <fullName evidence="1">Uncharacterized protein</fullName>
    </submittedName>
</protein>
<evidence type="ECO:0000313" key="1">
    <source>
        <dbReference type="EMBL" id="KAG2197353.1"/>
    </source>
</evidence>
<dbReference type="AlphaFoldDB" id="A0A8H7QTA5"/>
<reference evidence="1" key="1">
    <citation type="submission" date="2020-12" db="EMBL/GenBank/DDBJ databases">
        <title>Metabolic potential, ecology and presence of endohyphal bacteria is reflected in genomic diversity of Mucoromycotina.</title>
        <authorList>
            <person name="Muszewska A."/>
            <person name="Okrasinska A."/>
            <person name="Steczkiewicz K."/>
            <person name="Drgas O."/>
            <person name="Orlowska M."/>
            <person name="Perlinska-Lenart U."/>
            <person name="Aleksandrzak-Piekarczyk T."/>
            <person name="Szatraj K."/>
            <person name="Zielenkiewicz U."/>
            <person name="Pilsyk S."/>
            <person name="Malc E."/>
            <person name="Mieczkowski P."/>
            <person name="Kruszewska J.S."/>
            <person name="Biernat P."/>
            <person name="Pawlowska J."/>
        </authorList>
    </citation>
    <scope>NUCLEOTIDE SEQUENCE</scope>
    <source>
        <strain evidence="1">CBS 226.32</strain>
    </source>
</reference>
<keyword evidence="2" id="KW-1185">Reference proteome</keyword>